<reference evidence="5 6" key="1">
    <citation type="submission" date="2024-02" db="EMBL/GenBank/DDBJ databases">
        <authorList>
            <person name="Chen Y."/>
            <person name="Shah S."/>
            <person name="Dougan E. K."/>
            <person name="Thang M."/>
            <person name="Chan C."/>
        </authorList>
    </citation>
    <scope>NUCLEOTIDE SEQUENCE [LARGE SCALE GENOMIC DNA]</scope>
</reference>
<evidence type="ECO:0000313" key="6">
    <source>
        <dbReference type="Proteomes" id="UP001642484"/>
    </source>
</evidence>
<name>A0ABP0IXS4_9DINO</name>
<feature type="domain" description="Proteasome activator Blm10 middle HEAT repeats region" evidence="4">
    <location>
        <begin position="683"/>
        <end position="1177"/>
    </location>
</feature>
<feature type="region of interest" description="Disordered" evidence="2">
    <location>
        <begin position="2973"/>
        <end position="3026"/>
    </location>
</feature>
<dbReference type="PANTHER" id="PTHR32170:SF3">
    <property type="entry name" value="PROTEASOME ACTIVATOR COMPLEX SUBUNIT 4"/>
    <property type="match status" value="1"/>
</dbReference>
<evidence type="ECO:0000313" key="5">
    <source>
        <dbReference type="EMBL" id="CAK9006863.1"/>
    </source>
</evidence>
<keyword evidence="6" id="KW-1185">Reference proteome</keyword>
<feature type="compositionally biased region" description="Low complexity" evidence="2">
    <location>
        <begin position="3050"/>
        <end position="3059"/>
    </location>
</feature>
<organism evidence="5 6">
    <name type="scientific">Durusdinium trenchii</name>
    <dbReference type="NCBI Taxonomy" id="1381693"/>
    <lineage>
        <taxon>Eukaryota</taxon>
        <taxon>Sar</taxon>
        <taxon>Alveolata</taxon>
        <taxon>Dinophyceae</taxon>
        <taxon>Suessiales</taxon>
        <taxon>Symbiodiniaceae</taxon>
        <taxon>Durusdinium</taxon>
    </lineage>
</organism>
<dbReference type="InterPro" id="IPR032430">
    <property type="entry name" value="Blm10_mid"/>
</dbReference>
<feature type="transmembrane region" description="Helical" evidence="3">
    <location>
        <begin position="2655"/>
        <end position="2680"/>
    </location>
</feature>
<keyword evidence="3" id="KW-0812">Transmembrane</keyword>
<evidence type="ECO:0000256" key="3">
    <source>
        <dbReference type="SAM" id="Phobius"/>
    </source>
</evidence>
<dbReference type="Pfam" id="PF16507">
    <property type="entry name" value="HEAT_PSME4_mid"/>
    <property type="match status" value="1"/>
</dbReference>
<dbReference type="EMBL" id="CAXAMN010003914">
    <property type="protein sequence ID" value="CAK9006863.1"/>
    <property type="molecule type" value="Genomic_DNA"/>
</dbReference>
<feature type="region of interest" description="Disordered" evidence="2">
    <location>
        <begin position="1"/>
        <end position="20"/>
    </location>
</feature>
<protein>
    <recommendedName>
        <fullName evidence="4">Proteasome activator Blm10 middle HEAT repeats region domain-containing protein</fullName>
    </recommendedName>
</protein>
<accession>A0ABP0IXS4</accession>
<dbReference type="PANTHER" id="PTHR32170">
    <property type="entry name" value="PROTEASOME ACTIVATOR COMPLEX SUBUNIT 4"/>
    <property type="match status" value="1"/>
</dbReference>
<feature type="transmembrane region" description="Helical" evidence="3">
    <location>
        <begin position="2701"/>
        <end position="2724"/>
    </location>
</feature>
<gene>
    <name evidence="5" type="ORF">CCMP2556_LOCUS8601</name>
</gene>
<keyword evidence="3" id="KW-0472">Membrane</keyword>
<feature type="compositionally biased region" description="Basic and acidic residues" evidence="2">
    <location>
        <begin position="2165"/>
        <end position="2186"/>
    </location>
</feature>
<dbReference type="Proteomes" id="UP001642484">
    <property type="component" value="Unassembled WGS sequence"/>
</dbReference>
<comment type="caution">
    <text evidence="5">The sequence shown here is derived from an EMBL/GenBank/DDBJ whole genome shotgun (WGS) entry which is preliminary data.</text>
</comment>
<proteinExistence type="predicted"/>
<feature type="region of interest" description="Disordered" evidence="2">
    <location>
        <begin position="3039"/>
        <end position="3077"/>
    </location>
</feature>
<feature type="region of interest" description="Disordered" evidence="2">
    <location>
        <begin position="2156"/>
        <end position="2186"/>
    </location>
</feature>
<evidence type="ECO:0000256" key="1">
    <source>
        <dbReference type="SAM" id="Coils"/>
    </source>
</evidence>
<evidence type="ECO:0000259" key="4">
    <source>
        <dbReference type="Pfam" id="PF16507"/>
    </source>
</evidence>
<keyword evidence="1" id="KW-0175">Coiled coil</keyword>
<feature type="compositionally biased region" description="Basic and acidic residues" evidence="2">
    <location>
        <begin position="2993"/>
        <end position="3004"/>
    </location>
</feature>
<sequence length="4044" mass="448978">MGPTKRRKLEPTYVEEHRKPDEEKHLTMAITLKGSVITEAILRGFKDVENRSVRLPVGWVALHTGKGKCDELLDRIMRRLAPGLPPDAQCPKGFVVGAAWVEKAVTFDELRAHFGCKEECNGPTAGDLRHAPHCRFSPHAGGPICNILSASVRLPTPVPCNGELGCWRLPEEVRKKVLKQMEDLPVYHFHEERPRGWPLPWAPELKRSDVYWHRDMVPERSKAKSKTPVRKEESLYRFFQTTEGANQSSTSTTRNLAATGEARSSSSTGWLTGTEGLVAPLIDLDSDEDHDVIAVSERWILSTRWICDGGTPTRFESASAVNIFVGNLLGERIARKVVQRYLPPEIAQQETEEAEAREPLILKLLSSDPAPPPASELAFGLRCLKNMEEQKTPTGLDFKISVCSSLWTLFLASVDSKAPLYGYANRTKILDNLRSWLCLLDVDHHRPFWREAISQEERDGAEPIAQLFAQLDVRVVLRLLIEEGAELMEQLAAQVDGVHVYSLFYAKMLALLTPRKLIPQLLLDGRLWLWWSRISEGLLPKFDLMWFMPLARLAELRWANKVEEALAETKMSGKAEECWKNVEEQLPWLMNKICRTLCLPFGSPAAKALDGKEQSFPDVDRYLIPEEIDTVLMGSQSAWKDVAFFLIYTLEPEPPSAKDGAPSMWNFLTLLQRRMRPFLTPATCQGEWLWHCVTLLHNLISLYFRRICKERMLPCTTLPHMLLSENADRAFVELIMPLVRDLMMVRGPYEMATSMENIARLTQISAMHATSPPVGSEVDPFKTDFQSMVMQSTDLLNDPTQSARHVSLLRVFSSVVPALSLQMPSVIGELLPLVLQGIDATDTPKTMSSLRLLLCLLINLPCLDSNDWQLGDHPSQESRLRWPLPKECKLKVGDPDCSATGLVSSMLPPFAIELVERACDYVTRIPKPRAVKSGKISLELATMGLLHGALCIAGSQTDKDTYKQMLDVLCQFLGSHFLPDQVKPAGLLVFAVVRACPEMAIPVVMPLICKKLLVHQPKSTVLPLHEAGVSESEAKWWLSLLCSAVRCGGASLLPHRHELEMIMRATFLDEREAVNKLGMKLLRRILYALTAVYVCNDYRLCNDGVWQTLMACRLGSTVPPPAGLTTLVWSGAQPPWWFTDAESTVKWHMPSEEEVAWARDLVFGVLLQVGEMLTATMGIALPALNMATSSWLAGLSTNLPSKKKLAHSAVLGIRLAMQILRGTCDLWPDERSNEELKLRQLPSNLKIAGDTAKVIFDWLSTVLLSAFKTLAAQEQYGSVAPTSGKLDPIDVSRVMRKLLKCVAELIGAFSDTHPSSLRLFPSLRHVEKHAAGLALQSTSLEMLHTHSRWRDLPRVWWVERVADTMENRVHQRRGGHRYQGRRRELIEELTKQIFSSGFSAVRSRAMETVAMAVQYHQGCRWPLIRDVLLPALSKETNAVLRCGTLTGDAADKEQQRLNDALSGLAASLAGGIQGLVWGVWRRGLDDASKLGYDLLEAVYAATRVGQSQAGDTKRCEVKPTTVAKLIELESLVAQPPAPAGRRETALQACMSNKPVTQAQLELLLSTIRDQSSEIEALRKRVADLESRVLALAVASASEPEDFEVVSTAKASSVPAASEAAASSLTISSSGISEARREIAREVGQWLKRCLLGAPRGPSGREKVSLQSRLYLVCRDRHLNVFFFTWTEAKPLCIERTGIPSDGIFIGLPSKEEARLALVEVPECPESSGIRDHLVVSGEEIQFDYLVGALAFEADRALCSCIAITEIDGAVLCAVPESVWDRTKAKRILPIDCLRKAVKVMVPGAIDDEREIPEQQPTFRLWCGLLKSSYEENFSAEFEAVDYPFPVDSMGIPKIPFARALVHIARDHFEFATADDGRPPPLDMEQRLQSVEQLLADMRVSLARLAPPPPGLTGDGGPRAAPLPPPPADVGKRQAAVPSIPPGIDPGVAVIHLSKIVTRLAAEKKLKKDRALESLLDRAESGSASLRDGSVGSSRSKSAALRSLRKLLHLQPELIYQALEQRMEEDWSQMGALPGTSSAAISARGWLEHRSRVQNFQVPVRACWILGGVWDALRQGKTDEARARCALGVASFDQQGIDRGSWLVAQEISLEDPPPFSSFATHRPLENWESPHTKLIDERWLELFLAKLRDIHDYQDNKSKLGSSSRRTEDPAADKAGPEKRAQRRAREMKDAAMHVPGAGGYRQMCKQKVVNFAILALSWLHLNRTNAAPPELSLQTKLSRKQWAVVHRIEKLLDEIAVADAVGPAQMGRTAAKVESLDSLLETLHGVALSMLPESYKRRPHEPGFLKVGVSTDAGKVVGHLKTSHPIVAQEVETPRLSVPMEPPEFRPGDLLPPHHLAVFEDPLKFASDPLTVSTPPPKVHLHASRQQAFDLLRFLDERQRLSLAPKTEVRSKHLCGVFALIKDQDKDRMILDARPPNLLEEALTDWTRTLGSVTALTQLELRPGHQLWLSGTDLCDYYYCYRVSKRRARRNALAFPLTPQQASFLQCFDESMKEHEVLYPCLATLAMGDNQAVELGQCAHLQLGFTSTAFATTELLTVHGRAPRGNVACGVVIDDVLIAEQVLPASAPAYSDGEARLDRLCEEYLQRGLKPHPKKTFRRADRAECWGALIDGKTGLVRASPKRLVPLMWITSRVALLGFATVGLLQVLAGSWISVLQVRRRMLCLLEHIYFAQQGRDQDAIIALSPCAISELWCLVSLGPLAVTDLSARSHRELFMSDASEEFTASVKSELTWSFVKELQRHCLARGTWGKLLTPWQQWLKSHDQLEISEELPAGVPLVSHPLWLELAEALPFKLHHKRHCKTKKHINLLELQSILELEERLALRHRDCRYVLAADSQVALAVIVKGRSSSPSLNTLLRKSLPNILGNGSLANVADDPTRGQPIRQPLRETIFDLAACLRGDFLSLDAWLGKIGFLPEQVAALPFCDGSSHDPQILNSLLVDPLRRVQKPERMARFDEGNTAPCHVSPLDGTDNKNDSREKNEPNGQTKKQKKRPQENEEIEERPITAVPVVLKRVTPPSKRHVHVESSDSAADCAAAPPRDLQPAASRRKKHCRNEASQLPALSAQAKELLAALPPGQFLRPGGIRAQTPFEPSRRGFLDLYSGAAGVAKSLSKLFDTWVLTFDFCHGEGQNLMDPAVQTAILQLIDAGALAQRQSAAVFRERSTPLCDRENARSTLGSYAWRLPKRLVALQALSLQRLRTSGIELRGGAISAYRRGESTQSILWRMHWLDCREVQCWAPTRPRTSTVPSLQDEFHSENDGDVVGTTPKGIDALRTVSKAMDLCERADCHWRAQVMATTVSLALLNSLGPSGCPPDLAPPLEAEVREIWMKWGRWLVKCIEPKGQPGLHLLAVHGLLLILKQSASSTHILQSVHLAELKMAQNSFFQSLLQVMPPIHHEDLMATADDQMGQKSEPTRDPVNAMTSGGFFDVWPRIWLKKSSRSFSIRNVLFWQSYVKFLKGQVPQDALLELVRSGAEHLASQPVAEAEFHAAFAEMVAGALRAVRKAEDKELRDRLWTALRPWLLSVLQQSSEERLGGWCDGVRFMVTGCKRPKLAAMFPSHAVEEDRLWDMQFLIPLFNFVLCGDGELECNTLSCTLPPIKFDYSSEASDQEGSSFDSFKRLRLLMSLLIEPSAITIMANNEEFCKKLVETLELGLGHPYKQLREEVARGLYFIVEAASHASQTLETSSAAGLVGVATSLERWFAEEARRLSGLLRADNAAHTNTTAEDGARPKHVVESSGLLYLLLHSSLTRMSQHHLRSSAHDWMQFIAAAAAHGDFELRAIAPHAMSLCCCAHPLTPSLEEPKLWSQLPMVRALQPLLREGAIEKELEKAFSAGLKPAIVANFFLLLTGGEESSRLYQELRVAAERALGFPKPEIRSAARSSVASFLTLEAEAELVVKLKNLKTLAGPAMRKPNDVPPEAEAVAFCQAVSAMACMLLAAADCGVPRWSGQAIQAVAPYGKTGRPGIQELARKEVQSAIQAFLKLQQSSQTAWTECQQKLTPTQLDLLNDNKGKLSYFS</sequence>
<feature type="region of interest" description="Disordered" evidence="2">
    <location>
        <begin position="1904"/>
        <end position="1934"/>
    </location>
</feature>
<feature type="region of interest" description="Disordered" evidence="2">
    <location>
        <begin position="244"/>
        <end position="268"/>
    </location>
</feature>
<keyword evidence="3" id="KW-1133">Transmembrane helix</keyword>
<evidence type="ECO:0000256" key="2">
    <source>
        <dbReference type="SAM" id="MobiDB-lite"/>
    </source>
</evidence>
<dbReference type="InterPro" id="IPR035309">
    <property type="entry name" value="PSME4"/>
</dbReference>
<feature type="coiled-coil region" evidence="1">
    <location>
        <begin position="1560"/>
        <end position="1594"/>
    </location>
</feature>